<feature type="region of interest" description="Disordered" evidence="1">
    <location>
        <begin position="257"/>
        <end position="391"/>
    </location>
</feature>
<feature type="compositionally biased region" description="Low complexity" evidence="1">
    <location>
        <begin position="368"/>
        <end position="381"/>
    </location>
</feature>
<feature type="region of interest" description="Disordered" evidence="1">
    <location>
        <begin position="147"/>
        <end position="175"/>
    </location>
</feature>
<sequence length="455" mass="50524">MAPTPWATPEQTAFLQAWLPIYVQRQAEQKLSLFWPSMEEAWFQKYPEQAALDLPLPTDQNKRALEPEERVKLQKALEGRKGQLANWFRNHCKKMGNPVANKAMVERIFRFSGGPKKRRLHHAIELFQTRNPELIKEALTKAGYDLLNSKQDPDEPDDWTDESADTPEARTKRKKSVRMRVRTRVIRDLFNDASEEELAAIKEDLETPAGNDFEACCVEFDKNVIQPFQDFLRICFGEEDSTNWKLPALLEPTMDDTPVLRIPVTEPAPEPETTTSKKSKSKKSKKSMSDSKSKKSKKSNATAAVTVSKEDAQPMIEANNSDGESLPPSSRCVSPDAAGDYFDDASPRHDDDMADDFTQTANADAVAPPSSSPETTSLTPPSLWPAGMTAPLPPQVAETIATLERGGSSNNATMAIDPRLLEPQPLDFTVTPTPPPPKTRPTYKGSGFTPTTLGG</sequence>
<accession>A0A8H7CIP5</accession>
<comment type="caution">
    <text evidence="2">The sequence shown here is derived from an EMBL/GenBank/DDBJ whole genome shotgun (WGS) entry which is preliminary data.</text>
</comment>
<gene>
    <name evidence="2" type="ORF">MSAN_02215300</name>
</gene>
<evidence type="ECO:0000313" key="2">
    <source>
        <dbReference type="EMBL" id="KAF7338920.1"/>
    </source>
</evidence>
<dbReference type="OrthoDB" id="3056990at2759"/>
<evidence type="ECO:0000313" key="3">
    <source>
        <dbReference type="Proteomes" id="UP000623467"/>
    </source>
</evidence>
<protein>
    <submittedName>
        <fullName evidence="2">Uncharacterized protein</fullName>
    </submittedName>
</protein>
<dbReference type="EMBL" id="JACAZH010000032">
    <property type="protein sequence ID" value="KAF7338920.1"/>
    <property type="molecule type" value="Genomic_DNA"/>
</dbReference>
<name>A0A8H7CIP5_9AGAR</name>
<feature type="compositionally biased region" description="Low complexity" evidence="1">
    <location>
        <begin position="263"/>
        <end position="276"/>
    </location>
</feature>
<keyword evidence="3" id="KW-1185">Reference proteome</keyword>
<dbReference type="AlphaFoldDB" id="A0A8H7CIP5"/>
<feature type="compositionally biased region" description="Acidic residues" evidence="1">
    <location>
        <begin position="154"/>
        <end position="165"/>
    </location>
</feature>
<reference evidence="2" key="1">
    <citation type="submission" date="2020-05" db="EMBL/GenBank/DDBJ databases">
        <title>Mycena genomes resolve the evolution of fungal bioluminescence.</title>
        <authorList>
            <person name="Tsai I.J."/>
        </authorList>
    </citation>
    <scope>NUCLEOTIDE SEQUENCE</scope>
    <source>
        <strain evidence="2">160909Yilan</strain>
    </source>
</reference>
<dbReference type="Proteomes" id="UP000623467">
    <property type="component" value="Unassembled WGS sequence"/>
</dbReference>
<feature type="compositionally biased region" description="Basic residues" evidence="1">
    <location>
        <begin position="277"/>
        <end position="286"/>
    </location>
</feature>
<feature type="region of interest" description="Disordered" evidence="1">
    <location>
        <begin position="424"/>
        <end position="455"/>
    </location>
</feature>
<evidence type="ECO:0000256" key="1">
    <source>
        <dbReference type="SAM" id="MobiDB-lite"/>
    </source>
</evidence>
<organism evidence="2 3">
    <name type="scientific">Mycena sanguinolenta</name>
    <dbReference type="NCBI Taxonomy" id="230812"/>
    <lineage>
        <taxon>Eukaryota</taxon>
        <taxon>Fungi</taxon>
        <taxon>Dikarya</taxon>
        <taxon>Basidiomycota</taxon>
        <taxon>Agaricomycotina</taxon>
        <taxon>Agaricomycetes</taxon>
        <taxon>Agaricomycetidae</taxon>
        <taxon>Agaricales</taxon>
        <taxon>Marasmiineae</taxon>
        <taxon>Mycenaceae</taxon>
        <taxon>Mycena</taxon>
    </lineage>
</organism>
<feature type="compositionally biased region" description="Polar residues" evidence="1">
    <location>
        <begin position="318"/>
        <end position="332"/>
    </location>
</feature>
<proteinExistence type="predicted"/>